<dbReference type="EC" id="7.3.2.6" evidence="8"/>
<protein>
    <recommendedName>
        <fullName evidence="9">Molybdate/tungstate import ATP-binding protein WtpC</fullName>
        <ecNumber evidence="8">7.3.2.6</ecNumber>
    </recommendedName>
</protein>
<dbReference type="GO" id="GO:0005524">
    <property type="term" value="F:ATP binding"/>
    <property type="evidence" value="ECO:0007669"/>
    <property type="project" value="UniProtKB-KW"/>
</dbReference>
<dbReference type="Pfam" id="PF08402">
    <property type="entry name" value="TOBE_2"/>
    <property type="match status" value="1"/>
</dbReference>
<dbReference type="InterPro" id="IPR017871">
    <property type="entry name" value="ABC_transporter-like_CS"/>
</dbReference>
<comment type="catalytic activity">
    <reaction evidence="10">
        <text>tungstate(in) + ATP + H2O = tungstate(out) + ADP + phosphate + H(+)</text>
        <dbReference type="Rhea" id="RHEA:35027"/>
        <dbReference type="ChEBI" id="CHEBI:15377"/>
        <dbReference type="ChEBI" id="CHEBI:15378"/>
        <dbReference type="ChEBI" id="CHEBI:30616"/>
        <dbReference type="ChEBI" id="CHEBI:43474"/>
        <dbReference type="ChEBI" id="CHEBI:46502"/>
        <dbReference type="ChEBI" id="CHEBI:456216"/>
        <dbReference type="EC" id="7.3.2.6"/>
    </reaction>
</comment>
<dbReference type="InterPro" id="IPR013611">
    <property type="entry name" value="Transp-assoc_OB_typ2"/>
</dbReference>
<dbReference type="GO" id="GO:1901238">
    <property type="term" value="F:ABC-type tungstate transporter activity"/>
    <property type="evidence" value="ECO:0007669"/>
    <property type="project" value="UniProtKB-EC"/>
</dbReference>
<dbReference type="PANTHER" id="PTHR42781">
    <property type="entry name" value="SPERMIDINE/PUTRESCINE IMPORT ATP-BINDING PROTEIN POTA"/>
    <property type="match status" value="1"/>
</dbReference>
<dbReference type="InterPro" id="IPR050093">
    <property type="entry name" value="ABC_SmlMolc_Importer"/>
</dbReference>
<dbReference type="EMBL" id="JAOPJZ010000023">
    <property type="protein sequence ID" value="MCU4753815.1"/>
    <property type="molecule type" value="Genomic_DNA"/>
</dbReference>
<dbReference type="Pfam" id="PF00005">
    <property type="entry name" value="ABC_tran"/>
    <property type="match status" value="1"/>
</dbReference>
<accession>A0AAP2ZBP6</accession>
<dbReference type="InterPro" id="IPR008995">
    <property type="entry name" value="Mo/tungstate-bd_C_term_dom"/>
</dbReference>
<name>A0AAP2ZBP6_9EURY</name>
<gene>
    <name evidence="13" type="ORF">OB919_17815</name>
</gene>
<reference evidence="13 14" key="1">
    <citation type="submission" date="2022-09" db="EMBL/GenBank/DDBJ databases">
        <title>Enrichment on poylsaccharides allowed isolation of novel metabolic and taxonomic groups of Haloarchaea.</title>
        <authorList>
            <person name="Sorokin D.Y."/>
            <person name="Elcheninov A.G."/>
            <person name="Khizhniak T.V."/>
            <person name="Kolganova T.V."/>
            <person name="Kublanov I.V."/>
        </authorList>
    </citation>
    <scope>NUCLEOTIDE SEQUENCE [LARGE SCALE GENOMIC DNA]</scope>
    <source>
        <strain evidence="13 14">AArc-curdl1</strain>
    </source>
</reference>
<dbReference type="GO" id="GO:0016887">
    <property type="term" value="F:ATP hydrolysis activity"/>
    <property type="evidence" value="ECO:0007669"/>
    <property type="project" value="InterPro"/>
</dbReference>
<dbReference type="InterPro" id="IPR003593">
    <property type="entry name" value="AAA+_ATPase"/>
</dbReference>
<dbReference type="PROSITE" id="PS50893">
    <property type="entry name" value="ABC_TRANSPORTER_2"/>
    <property type="match status" value="1"/>
</dbReference>
<keyword evidence="2" id="KW-0813">Transport</keyword>
<evidence type="ECO:0000256" key="2">
    <source>
        <dbReference type="ARBA" id="ARBA00022448"/>
    </source>
</evidence>
<evidence type="ECO:0000256" key="9">
    <source>
        <dbReference type="ARBA" id="ARBA00041133"/>
    </source>
</evidence>
<evidence type="ECO:0000256" key="4">
    <source>
        <dbReference type="ARBA" id="ARBA00022741"/>
    </source>
</evidence>
<dbReference type="PANTHER" id="PTHR42781:SF4">
    <property type="entry name" value="SPERMIDINE_PUTRESCINE IMPORT ATP-BINDING PROTEIN POTA"/>
    <property type="match status" value="1"/>
</dbReference>
<dbReference type="SMART" id="SM00382">
    <property type="entry name" value="AAA"/>
    <property type="match status" value="1"/>
</dbReference>
<dbReference type="AlphaFoldDB" id="A0AAP2ZBP6"/>
<keyword evidence="4" id="KW-0547">Nucleotide-binding</keyword>
<keyword evidence="5 13" id="KW-0067">ATP-binding</keyword>
<dbReference type="InterPro" id="IPR003439">
    <property type="entry name" value="ABC_transporter-like_ATP-bd"/>
</dbReference>
<proteinExistence type="inferred from homology"/>
<dbReference type="SUPFAM" id="SSF50331">
    <property type="entry name" value="MOP-like"/>
    <property type="match status" value="1"/>
</dbReference>
<comment type="subunit">
    <text evidence="7">The complex is composed of two ATP-binding proteins (WtpC), two transmembrane proteins (WtpB) and a solute-binding protein (WtpA).</text>
</comment>
<keyword evidence="3" id="KW-0500">Molybdenum</keyword>
<evidence type="ECO:0000256" key="5">
    <source>
        <dbReference type="ARBA" id="ARBA00022840"/>
    </source>
</evidence>
<evidence type="ECO:0000256" key="6">
    <source>
        <dbReference type="ARBA" id="ARBA00038307"/>
    </source>
</evidence>
<keyword evidence="14" id="KW-1185">Reference proteome</keyword>
<dbReference type="FunFam" id="3.40.50.300:FF:000425">
    <property type="entry name" value="Probable ABC transporter, ATP-binding subunit"/>
    <property type="match status" value="1"/>
</dbReference>
<dbReference type="GO" id="GO:0043190">
    <property type="term" value="C:ATP-binding cassette (ABC) transporter complex"/>
    <property type="evidence" value="ECO:0007669"/>
    <property type="project" value="InterPro"/>
</dbReference>
<comment type="subcellular location">
    <subcellularLocation>
        <location evidence="1">Cell membrane</location>
        <topology evidence="1">Peripheral membrane protein</topology>
    </subcellularLocation>
</comment>
<evidence type="ECO:0000313" key="14">
    <source>
        <dbReference type="Proteomes" id="UP001321047"/>
    </source>
</evidence>
<feature type="domain" description="ABC transporter" evidence="12">
    <location>
        <begin position="3"/>
        <end position="233"/>
    </location>
</feature>
<dbReference type="Gene3D" id="3.40.50.300">
    <property type="entry name" value="P-loop containing nucleotide triphosphate hydrolases"/>
    <property type="match status" value="1"/>
</dbReference>
<dbReference type="Proteomes" id="UP001321047">
    <property type="component" value="Unassembled WGS sequence"/>
</dbReference>
<evidence type="ECO:0000256" key="10">
    <source>
        <dbReference type="ARBA" id="ARBA00047936"/>
    </source>
</evidence>
<dbReference type="SUPFAM" id="SSF52540">
    <property type="entry name" value="P-loop containing nucleoside triphosphate hydrolases"/>
    <property type="match status" value="1"/>
</dbReference>
<comment type="caution">
    <text evidence="13">The sequence shown here is derived from an EMBL/GenBank/DDBJ whole genome shotgun (WGS) entry which is preliminary data.</text>
</comment>
<sequence>MSLEVDQLTHSYGTELAVDSVSFGLEEGELVALIGPSGCGKTTIVQAIAGHVQPTAGRISLRGRDVTGEPPEERHVGIVFQQPTLYPHMCVSENVAYGLTARGLDRQQRTQRVNQYLELVDLCDQRDTYPSELSGGQQRRVEVARALAPQPDVLLLDEPLSALDRQLRERLREEIARIQDETGVTTLFVTHDQEEAMALADRLLVMNDGHISGSGTPRTLYRSPRTQFVASFLGRSNTFSATVVARKPLILRVGEREFTRSDEVVTVPEGTSVTCHVRPADVSIRPPARTVADETVLSLPGEVVSVADIGCRYDVTVQTTTGHEFVVETAERSPREGDKRTIELPRDRITVFESGGGGRGGSTALPETSF</sequence>
<organism evidence="13 14">
    <name type="scientific">Natronosalvus hydrolyticus</name>
    <dbReference type="NCBI Taxonomy" id="2979988"/>
    <lineage>
        <taxon>Archaea</taxon>
        <taxon>Methanobacteriati</taxon>
        <taxon>Methanobacteriota</taxon>
        <taxon>Stenosarchaea group</taxon>
        <taxon>Halobacteria</taxon>
        <taxon>Halobacteriales</taxon>
        <taxon>Natrialbaceae</taxon>
        <taxon>Natronosalvus</taxon>
    </lineage>
</organism>
<comment type="similarity">
    <text evidence="6">Belongs to the ABC transporter superfamily. Sulfate/tungstate importer (TC 3.A.1.6) family.</text>
</comment>
<dbReference type="InterPro" id="IPR027417">
    <property type="entry name" value="P-loop_NTPase"/>
</dbReference>
<dbReference type="Gene3D" id="2.40.50.100">
    <property type="match status" value="1"/>
</dbReference>
<dbReference type="PROSITE" id="PS00211">
    <property type="entry name" value="ABC_TRANSPORTER_1"/>
    <property type="match status" value="1"/>
</dbReference>
<evidence type="ECO:0000256" key="8">
    <source>
        <dbReference type="ARBA" id="ARBA00039025"/>
    </source>
</evidence>
<evidence type="ECO:0000256" key="1">
    <source>
        <dbReference type="ARBA" id="ARBA00004202"/>
    </source>
</evidence>
<evidence type="ECO:0000313" key="13">
    <source>
        <dbReference type="EMBL" id="MCU4753815.1"/>
    </source>
</evidence>
<evidence type="ECO:0000256" key="3">
    <source>
        <dbReference type="ARBA" id="ARBA00022505"/>
    </source>
</evidence>
<evidence type="ECO:0000256" key="7">
    <source>
        <dbReference type="ARBA" id="ARBA00038781"/>
    </source>
</evidence>
<comment type="function">
    <text evidence="11">Part of the ABC transporter complex WtpABC involved in molybdate/tungstate import. Responsible for energy coupling to the transport system.</text>
</comment>
<dbReference type="RefSeq" id="WP_342810122.1">
    <property type="nucleotide sequence ID" value="NZ_JAOPJZ010000023.1"/>
</dbReference>
<evidence type="ECO:0000256" key="11">
    <source>
        <dbReference type="ARBA" id="ARBA00057369"/>
    </source>
</evidence>
<evidence type="ECO:0000259" key="12">
    <source>
        <dbReference type="PROSITE" id="PS50893"/>
    </source>
</evidence>